<gene>
    <name evidence="2" type="ORF">FX985_03542</name>
</gene>
<dbReference type="NCBIfam" id="NF041562">
    <property type="entry name" value="PraB"/>
    <property type="match status" value="1"/>
</dbReference>
<proteinExistence type="predicted"/>
<dbReference type="EMBL" id="VTFH01000001">
    <property type="protein sequence ID" value="KAA8563473.1"/>
    <property type="molecule type" value="Genomic_DNA"/>
</dbReference>
<dbReference type="RefSeq" id="WP_150295366.1">
    <property type="nucleotide sequence ID" value="NZ_VTFH01000001.1"/>
</dbReference>
<comment type="caution">
    <text evidence="2">The sequence shown here is derived from an EMBL/GenBank/DDBJ whole genome shotgun (WGS) entry which is preliminary data.</text>
</comment>
<organism evidence="2 3">
    <name type="scientific">Pseudomonas extremaustralis</name>
    <dbReference type="NCBI Taxonomy" id="359110"/>
    <lineage>
        <taxon>Bacteria</taxon>
        <taxon>Pseudomonadati</taxon>
        <taxon>Pseudomonadota</taxon>
        <taxon>Gammaproteobacteria</taxon>
        <taxon>Pseudomonadales</taxon>
        <taxon>Pseudomonadaceae</taxon>
        <taxon>Pseudomonas</taxon>
    </lineage>
</organism>
<name>A0A5M9J5G7_9PSED</name>
<reference evidence="2 3" key="1">
    <citation type="journal article" date="2018" name="Plant Biotechnol. Rep.">
        <title>Diversity and antifungal activity of endophytic bacteria associated with Panax ginseng seedlings.</title>
        <authorList>
            <person name="Park J.M."/>
            <person name="Hong C.E."/>
            <person name="Jo S.H."/>
        </authorList>
    </citation>
    <scope>NUCLEOTIDE SEQUENCE [LARGE SCALE GENOMIC DNA]</scope>
    <source>
        <strain evidence="2 3">PgKB38</strain>
    </source>
</reference>
<evidence type="ECO:0008006" key="4">
    <source>
        <dbReference type="Google" id="ProtNLM"/>
    </source>
</evidence>
<accession>A0A5M9J5G7</accession>
<feature type="signal peptide" evidence="1">
    <location>
        <begin position="1"/>
        <end position="25"/>
    </location>
</feature>
<evidence type="ECO:0000313" key="2">
    <source>
        <dbReference type="EMBL" id="KAA8563473.1"/>
    </source>
</evidence>
<evidence type="ECO:0000256" key="1">
    <source>
        <dbReference type="SAM" id="SignalP"/>
    </source>
</evidence>
<dbReference type="AlphaFoldDB" id="A0A5M9J5G7"/>
<keyword evidence="1" id="KW-0732">Signal</keyword>
<dbReference type="Proteomes" id="UP000323425">
    <property type="component" value="Unassembled WGS sequence"/>
</dbReference>
<protein>
    <recommendedName>
        <fullName evidence="4">Protein activator of alkane oxidation PraB</fullName>
    </recommendedName>
</protein>
<sequence>MGSLITLVNATSITLCLALGAVANAASFSPPGATFSTSAAGTITIKSPSTFGAAVTCGITLAGVISADGADAKINTVSFSGGPGCALYQPTHLAWNLTPKSISTGSLNGLGLTYTTTSPVWPTTNCGPSNIALTLANTTDGLSFHTTNQALSGSCAIVGVDIVVLGVTVNP</sequence>
<feature type="chain" id="PRO_5024327535" description="Protein activator of alkane oxidation PraB" evidence="1">
    <location>
        <begin position="26"/>
        <end position="171"/>
    </location>
</feature>
<evidence type="ECO:0000313" key="3">
    <source>
        <dbReference type="Proteomes" id="UP000323425"/>
    </source>
</evidence>